<dbReference type="SUPFAM" id="SSF69635">
    <property type="entry name" value="Type III secretory system chaperone-like"/>
    <property type="match status" value="1"/>
</dbReference>
<dbReference type="Proteomes" id="UP000048984">
    <property type="component" value="Unassembled WGS sequence"/>
</dbReference>
<comment type="caution">
    <text evidence="1">The sequence shown here is derived from an EMBL/GenBank/DDBJ whole genome shotgun (WGS) entry which is preliminary data.</text>
</comment>
<evidence type="ECO:0000313" key="1">
    <source>
        <dbReference type="EMBL" id="KPL52374.1"/>
    </source>
</evidence>
<dbReference type="CDD" id="cd16364">
    <property type="entry name" value="T3SC_I-like"/>
    <property type="match status" value="1"/>
</dbReference>
<dbReference type="EMBL" id="LJYW01000001">
    <property type="protein sequence ID" value="KPL52374.1"/>
    <property type="molecule type" value="Genomic_DNA"/>
</dbReference>
<reference evidence="1 2" key="1">
    <citation type="submission" date="2015-09" db="EMBL/GenBank/DDBJ databases">
        <authorList>
            <person name="Jackson K.R."/>
            <person name="Lunt B.L."/>
            <person name="Fisher J.N.B."/>
            <person name="Gardner A.V."/>
            <person name="Bailey M.E."/>
            <person name="Deus L.M."/>
            <person name="Earl A.S."/>
            <person name="Gibby P.D."/>
            <person name="Hartmann K.A."/>
            <person name="Liu J.E."/>
            <person name="Manci A.M."/>
            <person name="Nielsen D.A."/>
            <person name="Solomon M.B."/>
            <person name="Breakwell D.P."/>
            <person name="Burnett S.H."/>
            <person name="Grose J.H."/>
        </authorList>
    </citation>
    <scope>NUCLEOTIDE SEQUENCE [LARGE SCALE GENOMIC DNA]</scope>
    <source>
        <strain evidence="1 2">16</strain>
    </source>
</reference>
<reference evidence="1 2" key="2">
    <citation type="submission" date="2015-10" db="EMBL/GenBank/DDBJ databases">
        <title>Draft Genome Sequence of Prosthecomicrobium hirschii ATCC 27832.</title>
        <authorList>
            <person name="Daniel J."/>
            <person name="Givan S.A."/>
            <person name="Brun Y.V."/>
            <person name="Brown P.J."/>
        </authorList>
    </citation>
    <scope>NUCLEOTIDE SEQUENCE [LARGE SCALE GENOMIC DNA]</scope>
    <source>
        <strain evidence="1 2">16</strain>
    </source>
</reference>
<sequence>MGPNDMSIMLARVAEGAGWQSVTAYETSGLWVVELDAETEVAIQIEAERGLIYATVDAGALADATGPADATVRLLMTMNGEAAATGGLAFGLSPDGTRITLAAPFALQGAEAGLAAGLPALAARAGQWRAVLAAPAEPTQPLSGDEMMMRV</sequence>
<protein>
    <recommendedName>
        <fullName evidence="3">Type III secretion system chaperone</fullName>
    </recommendedName>
</protein>
<gene>
    <name evidence="1" type="ORF">ABB55_09140</name>
</gene>
<dbReference type="AlphaFoldDB" id="A0A0P6W2A5"/>
<keyword evidence="2" id="KW-1185">Reference proteome</keyword>
<dbReference type="Gene3D" id="3.30.1460.10">
    <property type="match status" value="1"/>
</dbReference>
<dbReference type="STRING" id="665126.ABB55_09140"/>
<evidence type="ECO:0000313" key="2">
    <source>
        <dbReference type="Proteomes" id="UP000048984"/>
    </source>
</evidence>
<accession>A0A0P6W2A5</accession>
<name>A0A0P6W2A5_9HYPH</name>
<proteinExistence type="predicted"/>
<evidence type="ECO:0008006" key="3">
    <source>
        <dbReference type="Google" id="ProtNLM"/>
    </source>
</evidence>
<organism evidence="1 2">
    <name type="scientific">Prosthecodimorpha hirschii</name>
    <dbReference type="NCBI Taxonomy" id="665126"/>
    <lineage>
        <taxon>Bacteria</taxon>
        <taxon>Pseudomonadati</taxon>
        <taxon>Pseudomonadota</taxon>
        <taxon>Alphaproteobacteria</taxon>
        <taxon>Hyphomicrobiales</taxon>
        <taxon>Ancalomicrobiaceae</taxon>
        <taxon>Prosthecodimorpha</taxon>
    </lineage>
</organism>